<evidence type="ECO:0000259" key="9">
    <source>
        <dbReference type="Pfam" id="PF08281"/>
    </source>
</evidence>
<protein>
    <recommendedName>
        <fullName evidence="6">RNA polymerase sigma factor</fullName>
    </recommendedName>
</protein>
<dbReference type="Proteomes" id="UP000253779">
    <property type="component" value="Chromosome"/>
</dbReference>
<dbReference type="InterPro" id="IPR014325">
    <property type="entry name" value="RNA_pol_sigma-E_actinobac"/>
</dbReference>
<feature type="compositionally biased region" description="Polar residues" evidence="7">
    <location>
        <begin position="187"/>
        <end position="203"/>
    </location>
</feature>
<dbReference type="Gene3D" id="1.10.1740.10">
    <property type="match status" value="1"/>
</dbReference>
<keyword evidence="2 6" id="KW-0805">Transcription regulation</keyword>
<dbReference type="RefSeq" id="WP_114931675.1">
    <property type="nucleotide sequence ID" value="NZ_CP030930.1"/>
</dbReference>
<dbReference type="Pfam" id="PF04542">
    <property type="entry name" value="Sigma70_r2"/>
    <property type="match status" value="1"/>
</dbReference>
<dbReference type="PANTHER" id="PTHR43133">
    <property type="entry name" value="RNA POLYMERASE ECF-TYPE SIGMA FACTO"/>
    <property type="match status" value="1"/>
</dbReference>
<dbReference type="NCBIfam" id="TIGR02983">
    <property type="entry name" value="SigE-fam_strep"/>
    <property type="match status" value="1"/>
</dbReference>
<dbReference type="InterPro" id="IPR039425">
    <property type="entry name" value="RNA_pol_sigma-70-like"/>
</dbReference>
<feature type="compositionally biased region" description="Basic and acidic residues" evidence="7">
    <location>
        <begin position="159"/>
        <end position="173"/>
    </location>
</feature>
<feature type="domain" description="RNA polymerase sigma factor 70 region 4 type 2" evidence="9">
    <location>
        <begin position="104"/>
        <end position="155"/>
    </location>
</feature>
<evidence type="ECO:0000313" key="10">
    <source>
        <dbReference type="EMBL" id="AXI72275.1"/>
    </source>
</evidence>
<evidence type="ECO:0000256" key="6">
    <source>
        <dbReference type="RuleBase" id="RU000716"/>
    </source>
</evidence>
<dbReference type="InterPro" id="IPR000838">
    <property type="entry name" value="RNA_pol_sigma70_ECF_CS"/>
</dbReference>
<feature type="region of interest" description="Disordered" evidence="7">
    <location>
        <begin position="159"/>
        <end position="265"/>
    </location>
</feature>
<evidence type="ECO:0000259" key="8">
    <source>
        <dbReference type="Pfam" id="PF04542"/>
    </source>
</evidence>
<proteinExistence type="inferred from homology"/>
<dbReference type="GO" id="GO:0006352">
    <property type="term" value="P:DNA-templated transcription initiation"/>
    <property type="evidence" value="ECO:0007669"/>
    <property type="project" value="InterPro"/>
</dbReference>
<dbReference type="AlphaFoldDB" id="A0AAD0VF17"/>
<dbReference type="SUPFAM" id="SSF88659">
    <property type="entry name" value="Sigma3 and sigma4 domains of RNA polymerase sigma factors"/>
    <property type="match status" value="1"/>
</dbReference>
<dbReference type="GO" id="GO:0006950">
    <property type="term" value="P:response to stress"/>
    <property type="evidence" value="ECO:0007669"/>
    <property type="project" value="UniProtKB-ARBA"/>
</dbReference>
<dbReference type="InterPro" id="IPR007627">
    <property type="entry name" value="RNA_pol_sigma70_r2"/>
</dbReference>
<dbReference type="EMBL" id="CP030930">
    <property type="protein sequence ID" value="AXI72275.1"/>
    <property type="molecule type" value="Genomic_DNA"/>
</dbReference>
<evidence type="ECO:0000313" key="11">
    <source>
        <dbReference type="Proteomes" id="UP000253779"/>
    </source>
</evidence>
<dbReference type="InterPro" id="IPR036388">
    <property type="entry name" value="WH-like_DNA-bd_sf"/>
</dbReference>
<dbReference type="InterPro" id="IPR013324">
    <property type="entry name" value="RNA_pol_sigma_r3/r4-like"/>
</dbReference>
<accession>A0AAD0VF17</accession>
<sequence>MAQGEVLAFEDYVRTRQEALLRSARRLVPDPVDAQDLLQTALVRTYGRWDGIADKSLADAYLRRVMINTRTEWWRARKLDEVPTEQLPDASVDDGSEQRADRALLMDILGILAPKQRSVVVLRHWEQMSTEETAAALGMSAGTVKSTLHRALARLRQELESRELSSREAVAREHGRRTGGHPETAGRTGNHQQAMSRSGNHQQAVGRPGSHRGGAAVTPSGRVPAQRSKASAAPAPVTSVTAARANTPALHGGRHDERGRERCAA</sequence>
<comment type="similarity">
    <text evidence="1 6">Belongs to the sigma-70 factor family. ECF subfamily.</text>
</comment>
<evidence type="ECO:0000256" key="3">
    <source>
        <dbReference type="ARBA" id="ARBA00023082"/>
    </source>
</evidence>
<feature type="domain" description="RNA polymerase sigma-70 region 2" evidence="8">
    <location>
        <begin position="14"/>
        <end position="78"/>
    </location>
</feature>
<keyword evidence="4 6" id="KW-0238">DNA-binding</keyword>
<gene>
    <name evidence="10" type="ORF">DTW94_14065</name>
</gene>
<evidence type="ECO:0000256" key="2">
    <source>
        <dbReference type="ARBA" id="ARBA00023015"/>
    </source>
</evidence>
<dbReference type="InterPro" id="IPR013249">
    <property type="entry name" value="RNA_pol_sigma70_r4_t2"/>
</dbReference>
<evidence type="ECO:0000256" key="5">
    <source>
        <dbReference type="ARBA" id="ARBA00023163"/>
    </source>
</evidence>
<dbReference type="PROSITE" id="PS01063">
    <property type="entry name" value="SIGMA70_ECF"/>
    <property type="match status" value="1"/>
</dbReference>
<dbReference type="Gene3D" id="1.10.10.10">
    <property type="entry name" value="Winged helix-like DNA-binding domain superfamily/Winged helix DNA-binding domain"/>
    <property type="match status" value="1"/>
</dbReference>
<dbReference type="InterPro" id="IPR014284">
    <property type="entry name" value="RNA_pol_sigma-70_dom"/>
</dbReference>
<dbReference type="NCBIfam" id="TIGR02937">
    <property type="entry name" value="sigma70-ECF"/>
    <property type="match status" value="1"/>
</dbReference>
<dbReference type="CDD" id="cd06171">
    <property type="entry name" value="Sigma70_r4"/>
    <property type="match status" value="1"/>
</dbReference>
<dbReference type="PANTHER" id="PTHR43133:SF50">
    <property type="entry name" value="ECF RNA POLYMERASE SIGMA FACTOR SIGM"/>
    <property type="match status" value="1"/>
</dbReference>
<dbReference type="SUPFAM" id="SSF88946">
    <property type="entry name" value="Sigma2 domain of RNA polymerase sigma factors"/>
    <property type="match status" value="1"/>
</dbReference>
<keyword evidence="5 6" id="KW-0804">Transcription</keyword>
<dbReference type="InterPro" id="IPR013325">
    <property type="entry name" value="RNA_pol_sigma_r2"/>
</dbReference>
<dbReference type="GO" id="GO:0016987">
    <property type="term" value="F:sigma factor activity"/>
    <property type="evidence" value="ECO:0007669"/>
    <property type="project" value="UniProtKB-KW"/>
</dbReference>
<evidence type="ECO:0000256" key="4">
    <source>
        <dbReference type="ARBA" id="ARBA00023125"/>
    </source>
</evidence>
<feature type="compositionally biased region" description="Basic and acidic residues" evidence="7">
    <location>
        <begin position="253"/>
        <end position="265"/>
    </location>
</feature>
<organism evidence="10 11">
    <name type="scientific">Streptomyces cavourensis</name>
    <dbReference type="NCBI Taxonomy" id="67258"/>
    <lineage>
        <taxon>Bacteria</taxon>
        <taxon>Bacillati</taxon>
        <taxon>Actinomycetota</taxon>
        <taxon>Actinomycetes</taxon>
        <taxon>Kitasatosporales</taxon>
        <taxon>Streptomycetaceae</taxon>
        <taxon>Streptomyces</taxon>
    </lineage>
</organism>
<reference evidence="10 11" key="1">
    <citation type="submission" date="2018-07" db="EMBL/GenBank/DDBJ databases">
        <title>Complete genome sequence of soil actinomycete Streptomyces cavourensis tj430.</title>
        <authorList>
            <person name="Wang P."/>
            <person name="Huang Y."/>
        </authorList>
    </citation>
    <scope>NUCLEOTIDE SEQUENCE [LARGE SCALE GENOMIC DNA]</scope>
    <source>
        <strain evidence="10 11">TJ430</strain>
    </source>
</reference>
<dbReference type="GO" id="GO:0003677">
    <property type="term" value="F:DNA binding"/>
    <property type="evidence" value="ECO:0007669"/>
    <property type="project" value="UniProtKB-KW"/>
</dbReference>
<evidence type="ECO:0000256" key="7">
    <source>
        <dbReference type="SAM" id="MobiDB-lite"/>
    </source>
</evidence>
<evidence type="ECO:0000256" key="1">
    <source>
        <dbReference type="ARBA" id="ARBA00010641"/>
    </source>
</evidence>
<feature type="compositionally biased region" description="Low complexity" evidence="7">
    <location>
        <begin position="230"/>
        <end position="243"/>
    </location>
</feature>
<name>A0AAD0VF17_9ACTN</name>
<dbReference type="Pfam" id="PF08281">
    <property type="entry name" value="Sigma70_r4_2"/>
    <property type="match status" value="1"/>
</dbReference>
<keyword evidence="3 6" id="KW-0731">Sigma factor</keyword>